<dbReference type="EMBL" id="JAIZAY010000020">
    <property type="protein sequence ID" value="KAJ8022531.1"/>
    <property type="molecule type" value="Genomic_DNA"/>
</dbReference>
<protein>
    <submittedName>
        <fullName evidence="1">Uncharacterized protein</fullName>
    </submittedName>
</protein>
<evidence type="ECO:0000313" key="2">
    <source>
        <dbReference type="Proteomes" id="UP001152320"/>
    </source>
</evidence>
<name>A0A9Q0YNW8_HOLLE</name>
<evidence type="ECO:0000313" key="1">
    <source>
        <dbReference type="EMBL" id="KAJ8022531.1"/>
    </source>
</evidence>
<dbReference type="Proteomes" id="UP001152320">
    <property type="component" value="Chromosome 20"/>
</dbReference>
<dbReference type="AlphaFoldDB" id="A0A9Q0YNW8"/>
<keyword evidence="2" id="KW-1185">Reference proteome</keyword>
<organism evidence="1 2">
    <name type="scientific">Holothuria leucospilota</name>
    <name type="common">Black long sea cucumber</name>
    <name type="synonym">Mertensiothuria leucospilota</name>
    <dbReference type="NCBI Taxonomy" id="206669"/>
    <lineage>
        <taxon>Eukaryota</taxon>
        <taxon>Metazoa</taxon>
        <taxon>Echinodermata</taxon>
        <taxon>Eleutherozoa</taxon>
        <taxon>Echinozoa</taxon>
        <taxon>Holothuroidea</taxon>
        <taxon>Aspidochirotacea</taxon>
        <taxon>Aspidochirotida</taxon>
        <taxon>Holothuriidae</taxon>
        <taxon>Holothuria</taxon>
    </lineage>
</organism>
<comment type="caution">
    <text evidence="1">The sequence shown here is derived from an EMBL/GenBank/DDBJ whole genome shotgun (WGS) entry which is preliminary data.</text>
</comment>
<gene>
    <name evidence="1" type="ORF">HOLleu_37451</name>
</gene>
<reference evidence="1" key="1">
    <citation type="submission" date="2021-10" db="EMBL/GenBank/DDBJ databases">
        <title>Tropical sea cucumber genome reveals ecological adaptation and Cuvierian tubules defense mechanism.</title>
        <authorList>
            <person name="Chen T."/>
        </authorList>
    </citation>
    <scope>NUCLEOTIDE SEQUENCE</scope>
    <source>
        <strain evidence="1">Nanhai2018</strain>
        <tissue evidence="1">Muscle</tissue>
    </source>
</reference>
<accession>A0A9Q0YNW8</accession>
<proteinExistence type="predicted"/>
<sequence>MKDENKAERVHTNCDDFQFKLHFKDTTFEISKKNLCMVLKTKREAKMHRKDTTLKITLHFIFCLILHIKTSAYMENHPSPLFWSQKEEGGISPRIYNISPNECSTAQTGSLMTAYLPSESKQIFAVQYIYII</sequence>